<dbReference type="CDD" id="cd20219">
    <property type="entry name" value="PFM_physalysin-1-like"/>
    <property type="match status" value="1"/>
</dbReference>
<dbReference type="Pfam" id="PF01117">
    <property type="entry name" value="Aerolysin"/>
    <property type="match status" value="1"/>
</dbReference>
<protein>
    <recommendedName>
        <fullName evidence="4">Aerolysin-like C-terminal domain-containing protein</fullName>
    </recommendedName>
</protein>
<evidence type="ECO:0000313" key="6">
    <source>
        <dbReference type="Proteomes" id="UP000076420"/>
    </source>
</evidence>
<keyword evidence="2" id="KW-1015">Disulfide bond</keyword>
<dbReference type="InterPro" id="IPR053280">
    <property type="entry name" value="Aerolysin-like_pore-former"/>
</dbReference>
<dbReference type="SUPFAM" id="SSF56973">
    <property type="entry name" value="Aerolisin/ETX pore-forming domain"/>
    <property type="match status" value="1"/>
</dbReference>
<sequence length="571" mass="64526">MVLVHAVVIVTVLSLAKSQICTNTSWAISFDHLGQSTCNELDKYINGFVRGHLRGGDDPITNLEQVQCCSASEPWPNVERQVVYADWTYQLDDNFRWAFCPVGYFLHGLYRSSASSPGYLNTIEGARCAKPASHPITYGSCQNVDTSSCMSRQGTCSCPRGFFVTGIYRADDDDLYNLKKMKCCEPVDKPDEIDSLSKIQTRIMDTTLWNLANLAYYLGYEWSYGCRALNVGEDFYKDGFTWVAETKIFHHGSCDGYNRYNRLKLVFDHWGLSVKEIKYGPKVTESLQPESFDSGIIRNTASSSITESIERTRTVQDTITHIATTSFTTSQETSFQISFNVNAVFGSASSSTTYTTKYENSFSTTKEKSISNTNSFSKQSSITLGPMQAAKYNVVLNKIRTTVPYTAVVITKFSTEFKGFLRWSDGDGNFHSKFTYSHDRPAFNYRFGTETTPFYSALKRQSDSRSEPWLWNLMLQKYPDARRIINRLTDETQYEFTLNGRLEFVEGTDASVVWEKVNITKRDVLVNDDTTKSTHPYVAKSGPLDKPAEVQYPEVQIGNKEPVVVSVIPVN</sequence>
<dbReference type="KEGG" id="bgt:106078938"/>
<feature type="signal peptide" evidence="3">
    <location>
        <begin position="1"/>
        <end position="18"/>
    </location>
</feature>
<dbReference type="EnsemblMetazoa" id="BGLB000016-RB">
    <property type="protein sequence ID" value="BGLB000016-PB"/>
    <property type="gene ID" value="BGLB000016"/>
</dbReference>
<evidence type="ECO:0000256" key="1">
    <source>
        <dbReference type="ARBA" id="ARBA00009831"/>
    </source>
</evidence>
<proteinExistence type="inferred from homology"/>
<dbReference type="VEuPathDB" id="VectorBase:BGLB000016"/>
<evidence type="ECO:0000313" key="5">
    <source>
        <dbReference type="EnsemblMetazoa" id="BGLB000016-PA"/>
    </source>
</evidence>
<reference evidence="5" key="3">
    <citation type="submission" date="2020-05" db="UniProtKB">
        <authorList>
            <consortium name="EnsemblMetazoa"/>
        </authorList>
    </citation>
    <scope>IDENTIFICATION</scope>
    <source>
        <strain evidence="5">BB02</strain>
    </source>
</reference>
<dbReference type="OrthoDB" id="5984372at2759"/>
<keyword evidence="3" id="KW-0732">Signal</keyword>
<reference evidence="5" key="1">
    <citation type="journal article" date="2004" name="J. Parasitol.">
        <title>The mitochondrial genome of Biomphalaria glabrata (Gastropoda: Basommatophora), intermediate host of Schistosoma mansoni.</title>
        <authorList>
            <person name="DeJong R.J."/>
            <person name="Emery A.M."/>
            <person name="Adema C.M."/>
        </authorList>
    </citation>
    <scope>NUCLEOTIDE SEQUENCE</scope>
    <source>
        <strain evidence="5">BB02</strain>
    </source>
</reference>
<dbReference type="VEuPathDB" id="VectorBase:BGLAX_036508"/>
<dbReference type="SMART" id="SM00999">
    <property type="entry name" value="Aerolysin"/>
    <property type="match status" value="1"/>
</dbReference>
<accession>A0A182YTM1</accession>
<organism evidence="5 6">
    <name type="scientific">Biomphalaria glabrata</name>
    <name type="common">Bloodfluke planorb</name>
    <name type="synonym">Freshwater snail</name>
    <dbReference type="NCBI Taxonomy" id="6526"/>
    <lineage>
        <taxon>Eukaryota</taxon>
        <taxon>Metazoa</taxon>
        <taxon>Spiralia</taxon>
        <taxon>Lophotrochozoa</taxon>
        <taxon>Mollusca</taxon>
        <taxon>Gastropoda</taxon>
        <taxon>Heterobranchia</taxon>
        <taxon>Euthyneura</taxon>
        <taxon>Panpulmonata</taxon>
        <taxon>Hygrophila</taxon>
        <taxon>Lymnaeoidea</taxon>
        <taxon>Planorbidae</taxon>
        <taxon>Biomphalaria</taxon>
    </lineage>
</organism>
<dbReference type="PANTHER" id="PTHR34007:SF1">
    <property type="entry name" value="AEROLYSIN-LIKE PROTEIN-RELATED"/>
    <property type="match status" value="1"/>
</dbReference>
<dbReference type="Gene3D" id="3.30.412.10">
    <property type="entry name" value="Proaerolysin, chain A, domain 2"/>
    <property type="match status" value="2"/>
</dbReference>
<dbReference type="PANTHER" id="PTHR34007">
    <property type="entry name" value="AEROLYSIN-LIKE PROTEIN-RELATED"/>
    <property type="match status" value="1"/>
</dbReference>
<reference evidence="5" key="2">
    <citation type="submission" date="2013-03" db="EMBL/GenBank/DDBJ databases">
        <title>Sequence assembly of the Biomphalaria glabrata genome version 4.3.</title>
        <authorList>
            <person name="Warren W."/>
            <person name="Wilson R.K."/>
            <person name="Hillier L.W."/>
            <person name="Minx P."/>
        </authorList>
    </citation>
    <scope>NUCLEOTIDE SEQUENCE</scope>
    <source>
        <strain evidence="5">BB02</strain>
    </source>
</reference>
<dbReference type="InterPro" id="IPR055267">
    <property type="entry name" value="Aerolysin-like_C"/>
</dbReference>
<feature type="domain" description="Aerolysin-like C-terminal" evidence="4">
    <location>
        <begin position="190"/>
        <end position="529"/>
    </location>
</feature>
<evidence type="ECO:0000256" key="3">
    <source>
        <dbReference type="SAM" id="SignalP"/>
    </source>
</evidence>
<name>A0A182YTM1_BIOGL</name>
<evidence type="ECO:0000256" key="2">
    <source>
        <dbReference type="ARBA" id="ARBA00023157"/>
    </source>
</evidence>
<dbReference type="Proteomes" id="UP000076420">
    <property type="component" value="Unassembled WGS sequence"/>
</dbReference>
<feature type="chain" id="PRO_5014534544" description="Aerolysin-like C-terminal domain-containing protein" evidence="3">
    <location>
        <begin position="19"/>
        <end position="571"/>
    </location>
</feature>
<gene>
    <name evidence="5" type="primary">106078938</name>
</gene>
<dbReference type="EnsemblMetazoa" id="BGLB000016-RA">
    <property type="protein sequence ID" value="BGLB000016-PA"/>
    <property type="gene ID" value="BGLB000016"/>
</dbReference>
<evidence type="ECO:0000259" key="4">
    <source>
        <dbReference type="SMART" id="SM00999"/>
    </source>
</evidence>
<dbReference type="AlphaFoldDB" id="A0A182YTM1"/>
<comment type="similarity">
    <text evidence="1">Belongs to the aerolysin family.</text>
</comment>